<protein>
    <submittedName>
        <fullName evidence="10">WD repeat domain 96</fullName>
    </submittedName>
</protein>
<evidence type="ECO:0000313" key="10">
    <source>
        <dbReference type="EMBL" id="GHP01386.1"/>
    </source>
</evidence>
<evidence type="ECO:0000256" key="1">
    <source>
        <dbReference type="ARBA" id="ARBA00004138"/>
    </source>
</evidence>
<keyword evidence="8" id="KW-0966">Cell projection</keyword>
<evidence type="ECO:0000256" key="6">
    <source>
        <dbReference type="ARBA" id="ARBA00023054"/>
    </source>
</evidence>
<evidence type="ECO:0000256" key="8">
    <source>
        <dbReference type="ARBA" id="ARBA00023273"/>
    </source>
</evidence>
<feature type="region of interest" description="Disordered" evidence="9">
    <location>
        <begin position="502"/>
        <end position="523"/>
    </location>
</feature>
<keyword evidence="5" id="KW-0677">Repeat</keyword>
<dbReference type="GO" id="GO:0005930">
    <property type="term" value="C:axoneme"/>
    <property type="evidence" value="ECO:0007669"/>
    <property type="project" value="TreeGrafter"/>
</dbReference>
<feature type="region of interest" description="Disordered" evidence="9">
    <location>
        <begin position="430"/>
        <end position="451"/>
    </location>
</feature>
<dbReference type="PANTHER" id="PTHR14885:SF1">
    <property type="entry name" value="CILIA- AND FLAGELLA-ASSOCIATED PROTEIN 43"/>
    <property type="match status" value="1"/>
</dbReference>
<evidence type="ECO:0000256" key="4">
    <source>
        <dbReference type="ARBA" id="ARBA00022574"/>
    </source>
</evidence>
<dbReference type="Proteomes" id="UP000660262">
    <property type="component" value="Unassembled WGS sequence"/>
</dbReference>
<evidence type="ECO:0000256" key="3">
    <source>
        <dbReference type="ARBA" id="ARBA00022490"/>
    </source>
</evidence>
<proteinExistence type="predicted"/>
<keyword evidence="7" id="KW-0206">Cytoskeleton</keyword>
<keyword evidence="6" id="KW-0175">Coiled coil</keyword>
<sequence length="523" mass="56571">MYERNAKKELLAQGSDESTAAILLRNFKKKTGAADDAMSALGGAVGSGASAARGGRKRASSTASVTALALPDDIYLMLPPPDEDPWVRGPPPPKPAECDDAVYEIFTAMWEDKASLEQRVRETYSLWYYAEAEFTRSRVAVDTVSSEVNTLVEEVRGLGKELARRLFDLDVAIHMKQGIDEVEKSAVATDYGPARFIDRAVTEDLNHLVLQGGGEKVEVMRQLITAKKSIYSVAWESRQLDMREEMLKELLKDLQLLRLNRDVMNMMIADGSEEKTASAEEDIVSMQITFSANSHARRIAALRKAEKKHSGHCESMNRDTIGLMDRMTVVSKVVEMRREVVERTLSSRAGSVAASDAAAMAAAANTVGMLGSAGSVGHGSLHSVDETRPSTAAMSIGSTPASRAGTAGGHAAVVGGGHAFSDLTAGLPMDGAPPRYDAPESAPSGAVHGGGEFIDKETEKAIALQRRHREVSATRKLREIARAQEMELVLLRSELDRLQKRSFPSFSLAPRSASRARASVDTR</sequence>
<keyword evidence="11" id="KW-1185">Reference proteome</keyword>
<reference evidence="10" key="1">
    <citation type="submission" date="2020-10" db="EMBL/GenBank/DDBJ databases">
        <title>Unveiling of a novel bifunctional photoreceptor, Dualchrome1, isolated from a cosmopolitan green alga.</title>
        <authorList>
            <person name="Suzuki S."/>
            <person name="Kawachi M."/>
        </authorList>
    </citation>
    <scope>NUCLEOTIDE SEQUENCE</scope>
    <source>
        <strain evidence="10">NIES 2893</strain>
    </source>
</reference>
<keyword evidence="3" id="KW-0963">Cytoplasm</keyword>
<evidence type="ECO:0000256" key="2">
    <source>
        <dbReference type="ARBA" id="ARBA00004245"/>
    </source>
</evidence>
<dbReference type="OrthoDB" id="64311at2759"/>
<comment type="subcellular location">
    <subcellularLocation>
        <location evidence="1">Cell projection</location>
        <location evidence="1">Cilium</location>
    </subcellularLocation>
    <subcellularLocation>
        <location evidence="2">Cytoplasm</location>
        <location evidence="2">Cytoskeleton</location>
    </subcellularLocation>
</comment>
<keyword evidence="4" id="KW-0853">WD repeat</keyword>
<evidence type="ECO:0000256" key="5">
    <source>
        <dbReference type="ARBA" id="ARBA00022737"/>
    </source>
</evidence>
<gene>
    <name evidence="10" type="ORF">PPROV_000014200</name>
</gene>
<dbReference type="AlphaFoldDB" id="A0A830H2M4"/>
<organism evidence="10 11">
    <name type="scientific">Pycnococcus provasolii</name>
    <dbReference type="NCBI Taxonomy" id="41880"/>
    <lineage>
        <taxon>Eukaryota</taxon>
        <taxon>Viridiplantae</taxon>
        <taxon>Chlorophyta</taxon>
        <taxon>Pseudoscourfieldiophyceae</taxon>
        <taxon>Pseudoscourfieldiales</taxon>
        <taxon>Pycnococcaceae</taxon>
        <taxon>Pycnococcus</taxon>
    </lineage>
</organism>
<name>A0A830H2M4_9CHLO</name>
<comment type="caution">
    <text evidence="10">The sequence shown here is derived from an EMBL/GenBank/DDBJ whole genome shotgun (WGS) entry which is preliminary data.</text>
</comment>
<evidence type="ECO:0000256" key="7">
    <source>
        <dbReference type="ARBA" id="ARBA00023212"/>
    </source>
</evidence>
<evidence type="ECO:0000256" key="9">
    <source>
        <dbReference type="SAM" id="MobiDB-lite"/>
    </source>
</evidence>
<dbReference type="Pfam" id="PF25828">
    <property type="entry name" value="CC_Cfap43"/>
    <property type="match status" value="1"/>
</dbReference>
<accession>A0A830H2M4</accession>
<dbReference type="EMBL" id="BNJQ01000001">
    <property type="protein sequence ID" value="GHP01386.1"/>
    <property type="molecule type" value="Genomic_DNA"/>
</dbReference>
<evidence type="ECO:0000313" key="11">
    <source>
        <dbReference type="Proteomes" id="UP000660262"/>
    </source>
</evidence>
<dbReference type="PANTHER" id="PTHR14885">
    <property type="entry name" value="CILIA- AND FLAGELLA-ASSOCIATED PROTEIN 43-RELATED"/>
    <property type="match status" value="1"/>
</dbReference>
<dbReference type="GO" id="GO:0060271">
    <property type="term" value="P:cilium assembly"/>
    <property type="evidence" value="ECO:0007669"/>
    <property type="project" value="TreeGrafter"/>
</dbReference>
<feature type="compositionally biased region" description="Low complexity" evidence="9">
    <location>
        <begin position="502"/>
        <end position="517"/>
    </location>
</feature>